<dbReference type="InterPro" id="IPR029058">
    <property type="entry name" value="AB_hydrolase_fold"/>
</dbReference>
<dbReference type="Gene3D" id="3.40.50.1820">
    <property type="entry name" value="alpha/beta hydrolase"/>
    <property type="match status" value="1"/>
</dbReference>
<organism evidence="1 2">
    <name type="scientific">Cyclobacterium qasimii M12-11B</name>
    <dbReference type="NCBI Taxonomy" id="641524"/>
    <lineage>
        <taxon>Bacteria</taxon>
        <taxon>Pseudomonadati</taxon>
        <taxon>Bacteroidota</taxon>
        <taxon>Cytophagia</taxon>
        <taxon>Cytophagales</taxon>
        <taxon>Cyclobacteriaceae</taxon>
        <taxon>Cyclobacterium</taxon>
    </lineage>
</organism>
<comment type="caution">
    <text evidence="1">The sequence shown here is derived from an EMBL/GenBank/DDBJ whole genome shotgun (WGS) entry which is preliminary data.</text>
</comment>
<dbReference type="EMBL" id="ATNM01000107">
    <property type="protein sequence ID" value="EPR68258.1"/>
    <property type="molecule type" value="Genomic_DNA"/>
</dbReference>
<reference evidence="1 2" key="1">
    <citation type="journal article" date="2013" name="Genome Announc.">
        <title>Draft Genome Sequence of Cyclobacterium qasimii Strain M12-11BT, Isolated from Arctic Marine Sediment.</title>
        <authorList>
            <person name="Shivaji S."/>
            <person name="Ara S."/>
            <person name="Singh A."/>
            <person name="Kumar Pinnaka A."/>
        </authorList>
    </citation>
    <scope>NUCLEOTIDE SEQUENCE [LARGE SCALE GENOMIC DNA]</scope>
    <source>
        <strain evidence="1 2">M12-11B</strain>
    </source>
</reference>
<name>S7WW74_9BACT</name>
<dbReference type="STRING" id="641524.ADICYQ_2728"/>
<gene>
    <name evidence="1" type="ORF">ADICYQ_2728</name>
</gene>
<sequence length="87" mass="9524">MALMAPRPLYVASGVEDQWADPKGEFLSCVAASPAYELFGKEGVHAEVLPPLDQPVMGGIGYHVRSGGHGLLAYDWKQYLDFADMHF</sequence>
<protein>
    <submittedName>
        <fullName evidence="1">Glycoprotein gp2</fullName>
    </submittedName>
</protein>
<proteinExistence type="predicted"/>
<dbReference type="eggNOG" id="COG1506">
    <property type="taxonomic scope" value="Bacteria"/>
</dbReference>
<evidence type="ECO:0000313" key="2">
    <source>
        <dbReference type="Proteomes" id="UP000014974"/>
    </source>
</evidence>
<dbReference type="PATRIC" id="fig|641524.5.peg.2704"/>
<dbReference type="AlphaFoldDB" id="S7WW74"/>
<dbReference type="Proteomes" id="UP000014974">
    <property type="component" value="Unassembled WGS sequence"/>
</dbReference>
<accession>S7WW74</accession>
<evidence type="ECO:0000313" key="1">
    <source>
        <dbReference type="EMBL" id="EPR68258.1"/>
    </source>
</evidence>